<sequence length="341" mass="38148">MKMWKGPSFLFISVLILMILVLPTLIVLPFIQHEPMEVATDQTASTEVVDEYNLEDNPAFVVSVLRNQANQVEEVPLELYVSRVVASEMPADFELEALKAQALAARTYIVRYLVEGGEKLQGGADVTDTVQHQVYKNDAELRQVWGGDYDWKMSKIRQAVGETTGEILTFEGDPIFAAFFSTSNGKTENSEDYWQNEIPYLRSVASPWDETSPKYLDQKVFSEAQMEQLLAVTIDPSKPVLANVEKTDSNRISKATIGDKTLTGREIRESLDLQSSDFTVEHKDGHFVFTTKGYGHGVGMSQFGANGMAQEGKSYKEIVTHFYKGVAIEEVDSYLPKMASK</sequence>
<feature type="transmembrane region" description="Helical" evidence="1">
    <location>
        <begin position="9"/>
        <end position="31"/>
    </location>
</feature>
<dbReference type="AlphaFoldDB" id="A0A0A2V097"/>
<dbReference type="InterPro" id="IPR051922">
    <property type="entry name" value="Bact_Sporulation_Assoc"/>
</dbReference>
<dbReference type="PANTHER" id="PTHR30032:SF4">
    <property type="entry name" value="AMIDASE ENHANCER"/>
    <property type="match status" value="1"/>
</dbReference>
<keyword evidence="1" id="KW-1133">Transmembrane helix</keyword>
<evidence type="ECO:0000256" key="1">
    <source>
        <dbReference type="SAM" id="Phobius"/>
    </source>
</evidence>
<name>A0A0A2V097_9BACI</name>
<dbReference type="NCBIfam" id="TIGR02870">
    <property type="entry name" value="spore_II_D"/>
    <property type="match status" value="1"/>
</dbReference>
<gene>
    <name evidence="3" type="ORF">N780_13630</name>
</gene>
<dbReference type="Proteomes" id="UP000030153">
    <property type="component" value="Unassembled WGS sequence"/>
</dbReference>
<keyword evidence="1" id="KW-0472">Membrane</keyword>
<reference evidence="3 4" key="1">
    <citation type="submission" date="2013-08" db="EMBL/GenBank/DDBJ databases">
        <title>Genome of Pontibacillus chungwhensis.</title>
        <authorList>
            <person name="Wang Q."/>
            <person name="Wang G."/>
        </authorList>
    </citation>
    <scope>NUCLEOTIDE SEQUENCE [LARGE SCALE GENOMIC DNA]</scope>
    <source>
        <strain evidence="3 4">BH030062</strain>
    </source>
</reference>
<evidence type="ECO:0000259" key="2">
    <source>
        <dbReference type="Pfam" id="PF08486"/>
    </source>
</evidence>
<dbReference type="STRING" id="1385513.N780_13630"/>
<dbReference type="EMBL" id="AVBG01000002">
    <property type="protein sequence ID" value="KGP92433.1"/>
    <property type="molecule type" value="Genomic_DNA"/>
</dbReference>
<dbReference type="eggNOG" id="COG2385">
    <property type="taxonomic scope" value="Bacteria"/>
</dbReference>
<evidence type="ECO:0000313" key="4">
    <source>
        <dbReference type="Proteomes" id="UP000030153"/>
    </source>
</evidence>
<dbReference type="RefSeq" id="WP_084599297.1">
    <property type="nucleotide sequence ID" value="NZ_AVBG01000002.1"/>
</dbReference>
<protein>
    <recommendedName>
        <fullName evidence="2">Sporulation stage II protein D amidase enhancer LytB N-terminal domain-containing protein</fullName>
    </recommendedName>
</protein>
<dbReference type="Pfam" id="PF08486">
    <property type="entry name" value="SpoIID"/>
    <property type="match status" value="1"/>
</dbReference>
<keyword evidence="4" id="KW-1185">Reference proteome</keyword>
<feature type="domain" description="Sporulation stage II protein D amidase enhancer LytB N-terminal" evidence="2">
    <location>
        <begin position="67"/>
        <end position="170"/>
    </location>
</feature>
<keyword evidence="1" id="KW-0812">Transmembrane</keyword>
<organism evidence="3 4">
    <name type="scientific">Pontibacillus chungwhensis BH030062</name>
    <dbReference type="NCBI Taxonomy" id="1385513"/>
    <lineage>
        <taxon>Bacteria</taxon>
        <taxon>Bacillati</taxon>
        <taxon>Bacillota</taxon>
        <taxon>Bacilli</taxon>
        <taxon>Bacillales</taxon>
        <taxon>Bacillaceae</taxon>
        <taxon>Pontibacillus</taxon>
    </lineage>
</organism>
<comment type="caution">
    <text evidence="3">The sequence shown here is derived from an EMBL/GenBank/DDBJ whole genome shotgun (WGS) entry which is preliminary data.</text>
</comment>
<accession>A0A0A2V097</accession>
<dbReference type="NCBIfam" id="TIGR02669">
    <property type="entry name" value="SpoIID_LytB"/>
    <property type="match status" value="1"/>
</dbReference>
<dbReference type="PANTHER" id="PTHR30032">
    <property type="entry name" value="N-ACETYLMURAMOYL-L-ALANINE AMIDASE-RELATED"/>
    <property type="match status" value="1"/>
</dbReference>
<dbReference type="GO" id="GO:0030288">
    <property type="term" value="C:outer membrane-bounded periplasmic space"/>
    <property type="evidence" value="ECO:0007669"/>
    <property type="project" value="TreeGrafter"/>
</dbReference>
<dbReference type="InterPro" id="IPR013486">
    <property type="entry name" value="SpoIID/LytB"/>
</dbReference>
<evidence type="ECO:0000313" key="3">
    <source>
        <dbReference type="EMBL" id="KGP92433.1"/>
    </source>
</evidence>
<dbReference type="GO" id="GO:0030435">
    <property type="term" value="P:sporulation resulting in formation of a cellular spore"/>
    <property type="evidence" value="ECO:0007669"/>
    <property type="project" value="InterPro"/>
</dbReference>
<dbReference type="InterPro" id="IPR014225">
    <property type="entry name" value="Spore_II_D_firmicutes"/>
</dbReference>
<dbReference type="InterPro" id="IPR013693">
    <property type="entry name" value="SpoIID/LytB_N"/>
</dbReference>
<proteinExistence type="predicted"/>